<dbReference type="GO" id="GO:0003676">
    <property type="term" value="F:nucleic acid binding"/>
    <property type="evidence" value="ECO:0007669"/>
    <property type="project" value="InterPro"/>
</dbReference>
<dbReference type="InterPro" id="IPR022892">
    <property type="entry name" value="RNaseHI"/>
</dbReference>
<keyword evidence="8" id="KW-0255">Endonuclease</keyword>
<dbReference type="CDD" id="cd09278">
    <property type="entry name" value="RNase_HI_prokaryote_like"/>
    <property type="match status" value="1"/>
</dbReference>
<dbReference type="Proteomes" id="UP000006201">
    <property type="component" value="Unassembled WGS sequence"/>
</dbReference>
<dbReference type="SUPFAM" id="SSF53098">
    <property type="entry name" value="Ribonuclease H-like"/>
    <property type="match status" value="1"/>
</dbReference>
<comment type="catalytic activity">
    <reaction evidence="1">
        <text>Endonucleolytic cleavage to 5'-phosphomonoester.</text>
        <dbReference type="EC" id="3.1.26.4"/>
    </reaction>
</comment>
<evidence type="ECO:0000256" key="2">
    <source>
        <dbReference type="ARBA" id="ARBA00001946"/>
    </source>
</evidence>
<dbReference type="PANTHER" id="PTHR10642">
    <property type="entry name" value="RIBONUCLEASE H1"/>
    <property type="match status" value="1"/>
</dbReference>
<keyword evidence="13" id="KW-1185">Reference proteome</keyword>
<dbReference type="EC" id="3.1.26.4" evidence="5"/>
<dbReference type="Gene3D" id="3.30.420.10">
    <property type="entry name" value="Ribonuclease H-like superfamily/Ribonuclease H"/>
    <property type="match status" value="1"/>
</dbReference>
<dbReference type="InterPro" id="IPR050092">
    <property type="entry name" value="RNase_H"/>
</dbReference>
<dbReference type="eggNOG" id="COG0328">
    <property type="taxonomic scope" value="Bacteria"/>
</dbReference>
<dbReference type="GO" id="GO:0004523">
    <property type="term" value="F:RNA-DNA hybrid ribonuclease activity"/>
    <property type="evidence" value="ECO:0007669"/>
    <property type="project" value="UniProtKB-EC"/>
</dbReference>
<dbReference type="InterPro" id="IPR009027">
    <property type="entry name" value="Ribosomal_bL9/RNase_H1_N"/>
</dbReference>
<dbReference type="EMBL" id="AAOH01000001">
    <property type="protein sequence ID" value="EAR30542.1"/>
    <property type="molecule type" value="Genomic_DNA"/>
</dbReference>
<keyword evidence="7" id="KW-0479">Metal-binding</keyword>
<dbReference type="PIRSF" id="PIRSF036852">
    <property type="entry name" value="Ribonuclease_H1_euk"/>
    <property type="match status" value="1"/>
</dbReference>
<dbReference type="SUPFAM" id="SSF55658">
    <property type="entry name" value="L9 N-domain-like"/>
    <property type="match status" value="1"/>
</dbReference>
<dbReference type="HOGENOM" id="CLU_030894_0_4_6"/>
<keyword evidence="9" id="KW-0378">Hydrolase</keyword>
<proteinExistence type="inferred from homology"/>
<accession>A4C4R0</accession>
<keyword evidence="6" id="KW-0540">Nuclease</keyword>
<dbReference type="InterPro" id="IPR017067">
    <property type="entry name" value="RNase_H1_euk"/>
</dbReference>
<evidence type="ECO:0000256" key="1">
    <source>
        <dbReference type="ARBA" id="ARBA00000077"/>
    </source>
</evidence>
<evidence type="ECO:0000256" key="7">
    <source>
        <dbReference type="ARBA" id="ARBA00022723"/>
    </source>
</evidence>
<dbReference type="eggNOG" id="COG3341">
    <property type="taxonomic scope" value="Bacteria"/>
</dbReference>
<dbReference type="GO" id="GO:0043137">
    <property type="term" value="P:DNA replication, removal of RNA primer"/>
    <property type="evidence" value="ECO:0007669"/>
    <property type="project" value="TreeGrafter"/>
</dbReference>
<evidence type="ECO:0000256" key="9">
    <source>
        <dbReference type="ARBA" id="ARBA00022801"/>
    </source>
</evidence>
<evidence type="ECO:0000256" key="8">
    <source>
        <dbReference type="ARBA" id="ARBA00022759"/>
    </source>
</evidence>
<evidence type="ECO:0000259" key="11">
    <source>
        <dbReference type="PROSITE" id="PS50879"/>
    </source>
</evidence>
<keyword evidence="10" id="KW-0460">Magnesium</keyword>
<dbReference type="Gene3D" id="3.40.970.10">
    <property type="entry name" value="Ribonuclease H1, N-terminal domain"/>
    <property type="match status" value="1"/>
</dbReference>
<protein>
    <recommendedName>
        <fullName evidence="5">ribonuclease H</fullName>
        <ecNumber evidence="5">3.1.26.4</ecNumber>
    </recommendedName>
</protein>
<gene>
    <name evidence="12" type="ORF">PTD2_03196</name>
</gene>
<evidence type="ECO:0000313" key="12">
    <source>
        <dbReference type="EMBL" id="EAR30542.1"/>
    </source>
</evidence>
<feature type="domain" description="RNase H type-1" evidence="11">
    <location>
        <begin position="80"/>
        <end position="229"/>
    </location>
</feature>
<dbReference type="STRING" id="87626.PTD2_03196"/>
<evidence type="ECO:0000256" key="10">
    <source>
        <dbReference type="ARBA" id="ARBA00022842"/>
    </source>
</evidence>
<dbReference type="Pfam" id="PF01693">
    <property type="entry name" value="Cauli_VI"/>
    <property type="match status" value="1"/>
</dbReference>
<comment type="subunit">
    <text evidence="4">Monomer.</text>
</comment>
<evidence type="ECO:0000256" key="5">
    <source>
        <dbReference type="ARBA" id="ARBA00012180"/>
    </source>
</evidence>
<evidence type="ECO:0000313" key="13">
    <source>
        <dbReference type="Proteomes" id="UP000006201"/>
    </source>
</evidence>
<dbReference type="AlphaFoldDB" id="A4C4R0"/>
<sequence length="253" mass="27984">MAKKFYVVWQGVKPGIYTSWAQAKAQIDGQKAAQYMGFDSEAAAKKAFAAPYTLALKQRNQKATVKPAQVNQVTSSTPKSQHPIAIYCDGACSPNPGKAGTGIAIYQQQQLSDLWYGLYDEHGTNNSAELLGLLMAFRIAKTFVDRNLTVEVLSDSRYSIDCITKWAEGWQKKGWTRGKGEEIKNLALIKECFNSYKSLKHAIAISYVKGHANIEGNELADRMAVLARNSKQIELVPYKDSLDIQTILAMHSG</sequence>
<reference evidence="12 13" key="1">
    <citation type="submission" date="2006-02" db="EMBL/GenBank/DDBJ databases">
        <authorList>
            <person name="Moran M.A."/>
            <person name="Kjelleberg S."/>
            <person name="Egan S."/>
            <person name="Saunders N."/>
            <person name="Thomas T."/>
            <person name="Ferriera S."/>
            <person name="Johnson J."/>
            <person name="Kravitz S."/>
            <person name="Halpern A."/>
            <person name="Remington K."/>
            <person name="Beeson K."/>
            <person name="Tran B."/>
            <person name="Rogers Y.-H."/>
            <person name="Friedman R."/>
            <person name="Venter J.C."/>
        </authorList>
    </citation>
    <scope>NUCLEOTIDE SEQUENCE [LARGE SCALE GENOMIC DNA]</scope>
    <source>
        <strain evidence="12 13">D2</strain>
    </source>
</reference>
<organism evidence="12 13">
    <name type="scientific">Pseudoalteromonas tunicata D2</name>
    <dbReference type="NCBI Taxonomy" id="87626"/>
    <lineage>
        <taxon>Bacteria</taxon>
        <taxon>Pseudomonadati</taxon>
        <taxon>Pseudomonadota</taxon>
        <taxon>Gammaproteobacteria</taxon>
        <taxon>Alteromonadales</taxon>
        <taxon>Pseudoalteromonadaceae</taxon>
        <taxon>Pseudoalteromonas</taxon>
    </lineage>
</organism>
<evidence type="ECO:0000256" key="4">
    <source>
        <dbReference type="ARBA" id="ARBA00011245"/>
    </source>
</evidence>
<dbReference type="InterPro" id="IPR036397">
    <property type="entry name" value="RNaseH_sf"/>
</dbReference>
<evidence type="ECO:0000256" key="3">
    <source>
        <dbReference type="ARBA" id="ARBA00005300"/>
    </source>
</evidence>
<dbReference type="OrthoDB" id="7845843at2"/>
<dbReference type="Pfam" id="PF00075">
    <property type="entry name" value="RNase_H"/>
    <property type="match status" value="1"/>
</dbReference>
<dbReference type="InterPro" id="IPR037056">
    <property type="entry name" value="RNase_H1_N_sf"/>
</dbReference>
<name>A4C4R0_9GAMM</name>
<dbReference type="InterPro" id="IPR012337">
    <property type="entry name" value="RNaseH-like_sf"/>
</dbReference>
<dbReference type="InterPro" id="IPR011320">
    <property type="entry name" value="RNase_H1_N"/>
</dbReference>
<dbReference type="InterPro" id="IPR002156">
    <property type="entry name" value="RNaseH_domain"/>
</dbReference>
<dbReference type="GO" id="GO:0000287">
    <property type="term" value="F:magnesium ion binding"/>
    <property type="evidence" value="ECO:0007669"/>
    <property type="project" value="InterPro"/>
</dbReference>
<comment type="cofactor">
    <cofactor evidence="2">
        <name>Mg(2+)</name>
        <dbReference type="ChEBI" id="CHEBI:18420"/>
    </cofactor>
</comment>
<evidence type="ECO:0000256" key="6">
    <source>
        <dbReference type="ARBA" id="ARBA00022722"/>
    </source>
</evidence>
<comment type="similarity">
    <text evidence="3">Belongs to the RNase H family.</text>
</comment>
<comment type="caution">
    <text evidence="12">The sequence shown here is derived from an EMBL/GenBank/DDBJ whole genome shotgun (WGS) entry which is preliminary data.</text>
</comment>
<dbReference type="PANTHER" id="PTHR10642:SF26">
    <property type="entry name" value="RIBONUCLEASE H1"/>
    <property type="match status" value="1"/>
</dbReference>
<dbReference type="PROSITE" id="PS50879">
    <property type="entry name" value="RNASE_H_1"/>
    <property type="match status" value="1"/>
</dbReference>
<dbReference type="RefSeq" id="WP_009836840.1">
    <property type="nucleotide sequence ID" value="NZ_AAOH01000001.1"/>
</dbReference>